<evidence type="ECO:0000256" key="1">
    <source>
        <dbReference type="SAM" id="MobiDB-lite"/>
    </source>
</evidence>
<name>A0A8J2RMU2_9CRUS</name>
<feature type="compositionally biased region" description="Low complexity" evidence="1">
    <location>
        <begin position="32"/>
        <end position="42"/>
    </location>
</feature>
<feature type="region of interest" description="Disordered" evidence="1">
    <location>
        <begin position="1"/>
        <end position="44"/>
    </location>
</feature>
<proteinExistence type="predicted"/>
<protein>
    <recommendedName>
        <fullName evidence="4">BED-type domain-containing protein</fullName>
    </recommendedName>
</protein>
<sequence>MADADQITLSGSESESTHANSSMNDKNREENSSSTSSVQKSRSWNETRIKLPSKYFQFMGDKKDGKGFLVKCLLCHESKAKYTNKGKIELLTITSNSGYNAKRHIKSKHPTHVTEFNTAWNNRKEDNEEESSSSSVPSTKKVRKPNQSSITHHLAGAWKYKQIRTQEDLDKAILNHLIADLLPFSEVDKEGFKELIGGLSGPLIIKSRPFMVELLKKTYNKSKSDLISELQKADYVSTTADCWTSRRRSFLGMTVHWLGQDLGRRSACLGVRRIFGSHTYNVIGKAISDIHTEFKISSKVNCTITDNGSNFLKAFNMFQRSSSAEKKPDSDDDTDEDDEEDIVFIEIGDIMNCGEDLLEQGDLCDDEDHFYLPPHMRCSCHSLNLMATTDVKNIENQRFQKLKNSVDAKLTAIWNKQSRSSLASDFIKATLGELFVIHNATRWNCYYDALVKVESFLTKDRDNLAITFEHFKLKKLSSVEEEFLREYIKIMKPLTEALDVFQNEEQMSVGCVLPVLSLLKEKITAFKNDRTIIHCAPLVTSLLNGLEKRFRSFHENKSYRLASISDPHFKFSWVSEEHKTEDIKLLKQEVERQLMKASRVTSQPQ</sequence>
<feature type="region of interest" description="Disordered" evidence="1">
    <location>
        <begin position="111"/>
        <end position="150"/>
    </location>
</feature>
<dbReference type="SUPFAM" id="SSF140996">
    <property type="entry name" value="Hermes dimerisation domain"/>
    <property type="match status" value="1"/>
</dbReference>
<dbReference type="Proteomes" id="UP000789390">
    <property type="component" value="Unassembled WGS sequence"/>
</dbReference>
<dbReference type="AlphaFoldDB" id="A0A8J2RMU2"/>
<comment type="caution">
    <text evidence="2">The sequence shown here is derived from an EMBL/GenBank/DDBJ whole genome shotgun (WGS) entry which is preliminary data.</text>
</comment>
<dbReference type="InterPro" id="IPR012337">
    <property type="entry name" value="RNaseH-like_sf"/>
</dbReference>
<evidence type="ECO:0008006" key="4">
    <source>
        <dbReference type="Google" id="ProtNLM"/>
    </source>
</evidence>
<gene>
    <name evidence="2" type="ORF">DGAL_LOCUS8553</name>
</gene>
<dbReference type="SUPFAM" id="SSF53098">
    <property type="entry name" value="Ribonuclease H-like"/>
    <property type="match status" value="1"/>
</dbReference>
<keyword evidence="3" id="KW-1185">Reference proteome</keyword>
<evidence type="ECO:0000313" key="2">
    <source>
        <dbReference type="EMBL" id="CAH0105501.1"/>
    </source>
</evidence>
<dbReference type="PANTHER" id="PTHR47501">
    <property type="entry name" value="TRANSPOSASE-RELATED"/>
    <property type="match status" value="1"/>
</dbReference>
<dbReference type="EMBL" id="CAKKLH010000190">
    <property type="protein sequence ID" value="CAH0105501.1"/>
    <property type="molecule type" value="Genomic_DNA"/>
</dbReference>
<organism evidence="2 3">
    <name type="scientific">Daphnia galeata</name>
    <dbReference type="NCBI Taxonomy" id="27404"/>
    <lineage>
        <taxon>Eukaryota</taxon>
        <taxon>Metazoa</taxon>
        <taxon>Ecdysozoa</taxon>
        <taxon>Arthropoda</taxon>
        <taxon>Crustacea</taxon>
        <taxon>Branchiopoda</taxon>
        <taxon>Diplostraca</taxon>
        <taxon>Cladocera</taxon>
        <taxon>Anomopoda</taxon>
        <taxon>Daphniidae</taxon>
        <taxon>Daphnia</taxon>
    </lineage>
</organism>
<dbReference type="OrthoDB" id="6382074at2759"/>
<evidence type="ECO:0000313" key="3">
    <source>
        <dbReference type="Proteomes" id="UP000789390"/>
    </source>
</evidence>
<accession>A0A8J2RMU2</accession>
<dbReference type="PANTHER" id="PTHR47501:SF5">
    <property type="entry name" value="HAT C-TERMINAL DIMERISATION DOMAIN-CONTAINING PROTEIN"/>
    <property type="match status" value="1"/>
</dbReference>
<reference evidence="2" key="1">
    <citation type="submission" date="2021-11" db="EMBL/GenBank/DDBJ databases">
        <authorList>
            <person name="Schell T."/>
        </authorList>
    </citation>
    <scope>NUCLEOTIDE SEQUENCE</scope>
    <source>
        <strain evidence="2">M5</strain>
    </source>
</reference>
<feature type="compositionally biased region" description="Polar residues" evidence="1">
    <location>
        <begin position="7"/>
        <end position="24"/>
    </location>
</feature>